<comment type="caution">
    <text evidence="2">The sequence shown here is derived from an EMBL/GenBank/DDBJ whole genome shotgun (WGS) entry which is preliminary data.</text>
</comment>
<evidence type="ECO:0000313" key="3">
    <source>
        <dbReference type="Proteomes" id="UP000325902"/>
    </source>
</evidence>
<dbReference type="InterPro" id="IPR036864">
    <property type="entry name" value="Zn2-C6_fun-type_DNA-bd_sf"/>
</dbReference>
<proteinExistence type="predicted"/>
<feature type="region of interest" description="Disordered" evidence="1">
    <location>
        <begin position="106"/>
        <end position="162"/>
    </location>
</feature>
<name>A0A5N5D0I7_9PEZI</name>
<dbReference type="GO" id="GO:0005634">
    <property type="term" value="C:nucleus"/>
    <property type="evidence" value="ECO:0007669"/>
    <property type="project" value="TreeGrafter"/>
</dbReference>
<dbReference type="OrthoDB" id="3931833at2759"/>
<feature type="compositionally biased region" description="Low complexity" evidence="1">
    <location>
        <begin position="8"/>
        <end position="35"/>
    </location>
</feature>
<organism evidence="2 3">
    <name type="scientific">Lasiodiplodia theobromae</name>
    <dbReference type="NCBI Taxonomy" id="45133"/>
    <lineage>
        <taxon>Eukaryota</taxon>
        <taxon>Fungi</taxon>
        <taxon>Dikarya</taxon>
        <taxon>Ascomycota</taxon>
        <taxon>Pezizomycotina</taxon>
        <taxon>Dothideomycetes</taxon>
        <taxon>Dothideomycetes incertae sedis</taxon>
        <taxon>Botryosphaeriales</taxon>
        <taxon>Botryosphaeriaceae</taxon>
        <taxon>Lasiodiplodia</taxon>
    </lineage>
</organism>
<dbReference type="AlphaFoldDB" id="A0A5N5D0I7"/>
<reference evidence="2 3" key="1">
    <citation type="journal article" date="2019" name="Sci. Rep.">
        <title>A multi-omics analysis of the grapevine pathogen Lasiodiplodia theobromae reveals that temperature affects the expression of virulence- and pathogenicity-related genes.</title>
        <authorList>
            <person name="Felix C."/>
            <person name="Meneses R."/>
            <person name="Goncalves M.F.M."/>
            <person name="Tilleman L."/>
            <person name="Duarte A.S."/>
            <person name="Jorrin-Novo J.V."/>
            <person name="Van de Peer Y."/>
            <person name="Deforce D."/>
            <person name="Van Nieuwerburgh F."/>
            <person name="Esteves A.C."/>
            <person name="Alves A."/>
        </authorList>
    </citation>
    <scope>NUCLEOTIDE SEQUENCE [LARGE SCALE GENOMIC DNA]</scope>
    <source>
        <strain evidence="2 3">LA-SOL3</strain>
    </source>
</reference>
<keyword evidence="3" id="KW-1185">Reference proteome</keyword>
<feature type="compositionally biased region" description="Low complexity" evidence="1">
    <location>
        <begin position="106"/>
        <end position="118"/>
    </location>
</feature>
<dbReference type="SUPFAM" id="SSF57701">
    <property type="entry name" value="Zn2/Cys6 DNA-binding domain"/>
    <property type="match status" value="1"/>
</dbReference>
<evidence type="ECO:0000313" key="2">
    <source>
        <dbReference type="EMBL" id="KAB2570982.1"/>
    </source>
</evidence>
<dbReference type="GO" id="GO:0008270">
    <property type="term" value="F:zinc ion binding"/>
    <property type="evidence" value="ECO:0007669"/>
    <property type="project" value="InterPro"/>
</dbReference>
<dbReference type="InterPro" id="IPR052780">
    <property type="entry name" value="AAA_Catabolism_Regulators"/>
</dbReference>
<feature type="compositionally biased region" description="Low complexity" evidence="1">
    <location>
        <begin position="671"/>
        <end position="680"/>
    </location>
</feature>
<dbReference type="GO" id="GO:0009074">
    <property type="term" value="P:aromatic amino acid family catabolic process"/>
    <property type="evidence" value="ECO:0007669"/>
    <property type="project" value="TreeGrafter"/>
</dbReference>
<feature type="region of interest" description="Disordered" evidence="1">
    <location>
        <begin position="1"/>
        <end position="93"/>
    </location>
</feature>
<dbReference type="EMBL" id="VCHE01000115">
    <property type="protein sequence ID" value="KAB2570982.1"/>
    <property type="molecule type" value="Genomic_DNA"/>
</dbReference>
<dbReference type="Proteomes" id="UP000325902">
    <property type="component" value="Unassembled WGS sequence"/>
</dbReference>
<feature type="compositionally biased region" description="Low complexity" evidence="1">
    <location>
        <begin position="125"/>
        <end position="148"/>
    </location>
</feature>
<dbReference type="CDD" id="cd12148">
    <property type="entry name" value="fungal_TF_MHR"/>
    <property type="match status" value="1"/>
</dbReference>
<feature type="compositionally biased region" description="Low complexity" evidence="1">
    <location>
        <begin position="81"/>
        <end position="93"/>
    </location>
</feature>
<dbReference type="PANTHER" id="PTHR31644">
    <property type="entry name" value="TRANSCRIPTIONAL ACTIVATOR ARO80-RELATED"/>
    <property type="match status" value="1"/>
</dbReference>
<accession>A0A5N5D0I7</accession>
<feature type="region of interest" description="Disordered" evidence="1">
    <location>
        <begin position="659"/>
        <end position="720"/>
    </location>
</feature>
<dbReference type="GO" id="GO:0045944">
    <property type="term" value="P:positive regulation of transcription by RNA polymerase II"/>
    <property type="evidence" value="ECO:0007669"/>
    <property type="project" value="TreeGrafter"/>
</dbReference>
<sequence>MPPPSPPTTSSAGPATSGAAEQQPSPASGSGSTGPVRRRPRRNYQACLACKEQKIRCQLGSPDDPQPPSADSGHPLGPRGGDPVPSDVPSVGVHASAAAGEAAAAAANGSAAVPGDDGQPPRPVPGRGQQQPTAAANAASASSTSTATFREHHTASSAGRSPWDAAAISGTLRSRDLSPWAQFPLCRDGWMSPQEAEFLLQCYFDRMQPLYPVVDETYQDSERRHVLVVNEPVLCTAILTVTSRYAWLDGTPASSRAHEIHSLLFKQSQQSIHQSLWGVENDVGRESRMLSIIESILLLVEWRPRPLDVMPNQGMVAGTAYMFGVDAGDPGTAQNSVIDDETHKAYMLARRINATSWRLLGHAVNLADEISLVEGLSRSREPNPRPPANIRRRARVRDLLIPLTWEVSFRLGRSSFLKLPTPTASAAEEYTDESVYAALLNTRAELYRLARLVENTLYASVSATKDIIASDRHPEMVASLVEIFSDWWNKLQRVEGPFAFRKTLEIQYHNVWTYMHAIFFQAIIERLRGFSTREPDIRHFERSYRPQGLSIAEVLRSERSRRDLQMTEEIAKASVQVLELVLDLEREGYLGFLPFTTMTWVFTSATLLLKGTGLRASAADLGTTDLLKRASRALDRAVVDDVHAMSHHTSSLMSLIHKVQSGPPAAGGGAATTSTSRPAAQSGSSVNREADATGAQPQPVPEAATSSATNLPPMDAANAGVGEAPAQEQGMFAGSATAAAGGSGGGLFDPMFNADALAEDWANWLSVGLDGMDGGSFGFDFYPGAGSGDFSAPW</sequence>
<protein>
    <recommendedName>
        <fullName evidence="4">Transcription factor domain-containing protein</fullName>
    </recommendedName>
</protein>
<evidence type="ECO:0000256" key="1">
    <source>
        <dbReference type="SAM" id="MobiDB-lite"/>
    </source>
</evidence>
<dbReference type="PANTHER" id="PTHR31644:SF2">
    <property type="entry name" value="TRANSCRIPTIONAL ACTIVATOR ARO80-RELATED"/>
    <property type="match status" value="1"/>
</dbReference>
<evidence type="ECO:0008006" key="4">
    <source>
        <dbReference type="Google" id="ProtNLM"/>
    </source>
</evidence>
<gene>
    <name evidence="2" type="ORF">DBV05_g10364</name>
</gene>
<dbReference type="GO" id="GO:0000981">
    <property type="term" value="F:DNA-binding transcription factor activity, RNA polymerase II-specific"/>
    <property type="evidence" value="ECO:0007669"/>
    <property type="project" value="InterPro"/>
</dbReference>